<dbReference type="EMBL" id="MU864474">
    <property type="protein sequence ID" value="KAK4184796.1"/>
    <property type="molecule type" value="Genomic_DNA"/>
</dbReference>
<keyword evidence="1" id="KW-0732">Signal</keyword>
<feature type="domain" description="Ecp2 effector protein-like" evidence="2">
    <location>
        <begin position="110"/>
        <end position="196"/>
    </location>
</feature>
<proteinExistence type="predicted"/>
<organism evidence="3 4">
    <name type="scientific">Podospora australis</name>
    <dbReference type="NCBI Taxonomy" id="1536484"/>
    <lineage>
        <taxon>Eukaryota</taxon>
        <taxon>Fungi</taxon>
        <taxon>Dikarya</taxon>
        <taxon>Ascomycota</taxon>
        <taxon>Pezizomycotina</taxon>
        <taxon>Sordariomycetes</taxon>
        <taxon>Sordariomycetidae</taxon>
        <taxon>Sordariales</taxon>
        <taxon>Podosporaceae</taxon>
        <taxon>Podospora</taxon>
    </lineage>
</organism>
<protein>
    <recommendedName>
        <fullName evidence="2">Ecp2 effector protein-like domain-containing protein</fullName>
    </recommendedName>
</protein>
<feature type="signal peptide" evidence="1">
    <location>
        <begin position="1"/>
        <end position="20"/>
    </location>
</feature>
<accession>A0AAN6WMZ9</accession>
<reference evidence="3" key="2">
    <citation type="submission" date="2023-05" db="EMBL/GenBank/DDBJ databases">
        <authorList>
            <consortium name="Lawrence Berkeley National Laboratory"/>
            <person name="Steindorff A."/>
            <person name="Hensen N."/>
            <person name="Bonometti L."/>
            <person name="Westerberg I."/>
            <person name="Brannstrom I.O."/>
            <person name="Guillou S."/>
            <person name="Cros-Aarteil S."/>
            <person name="Calhoun S."/>
            <person name="Haridas S."/>
            <person name="Kuo A."/>
            <person name="Mondo S."/>
            <person name="Pangilinan J."/>
            <person name="Riley R."/>
            <person name="Labutti K."/>
            <person name="Andreopoulos B."/>
            <person name="Lipzen A."/>
            <person name="Chen C."/>
            <person name="Yanf M."/>
            <person name="Daum C."/>
            <person name="Ng V."/>
            <person name="Clum A."/>
            <person name="Ohm R."/>
            <person name="Martin F."/>
            <person name="Silar P."/>
            <person name="Natvig D."/>
            <person name="Lalanne C."/>
            <person name="Gautier V."/>
            <person name="Ament-Velasquez S.L."/>
            <person name="Kruys A."/>
            <person name="Hutchinson M.I."/>
            <person name="Powell A.J."/>
            <person name="Barry K."/>
            <person name="Miller A.N."/>
            <person name="Grigoriev I.V."/>
            <person name="Debuchy R."/>
            <person name="Gladieux P."/>
            <person name="Thoren M.H."/>
            <person name="Johannesson H."/>
        </authorList>
    </citation>
    <scope>NUCLEOTIDE SEQUENCE</scope>
    <source>
        <strain evidence="3">PSN309</strain>
    </source>
</reference>
<dbReference type="InterPro" id="IPR029226">
    <property type="entry name" value="Ecp2-like"/>
</dbReference>
<gene>
    <name evidence="3" type="ORF">QBC35DRAFT_476957</name>
</gene>
<name>A0AAN6WMZ9_9PEZI</name>
<dbReference type="AlphaFoldDB" id="A0AAN6WMZ9"/>
<feature type="chain" id="PRO_5042821427" description="Ecp2 effector protein-like domain-containing protein" evidence="1">
    <location>
        <begin position="21"/>
        <end position="238"/>
    </location>
</feature>
<evidence type="ECO:0000259" key="2">
    <source>
        <dbReference type="Pfam" id="PF14856"/>
    </source>
</evidence>
<evidence type="ECO:0000256" key="1">
    <source>
        <dbReference type="SAM" id="SignalP"/>
    </source>
</evidence>
<keyword evidence="4" id="KW-1185">Reference proteome</keyword>
<evidence type="ECO:0000313" key="4">
    <source>
        <dbReference type="Proteomes" id="UP001302126"/>
    </source>
</evidence>
<sequence length="238" mass="26117">MHFPTLVMAVSAAILTTVSGLPVVPSDPEIYGKSSSGEIFRLFHEPVPGSVPKESVFDKVSGQNVTTLWYSPQTWTPADEGNHTLLTEYLRLAHAQVSENQAIDKRTASCRDGPLWTSTTDTSPLTVDCQHMHDNALDTEGSWGLTKEGGFLKLIQDGTCAFGAYIMGSFDGYQAPMIIYIDSADIKRTIGYAISANNEIQVGEDDKKLLGDFGILYCLAEQPAQTQFWPARWEIVHA</sequence>
<reference evidence="3" key="1">
    <citation type="journal article" date="2023" name="Mol. Phylogenet. Evol.">
        <title>Genome-scale phylogeny and comparative genomics of the fungal order Sordariales.</title>
        <authorList>
            <person name="Hensen N."/>
            <person name="Bonometti L."/>
            <person name="Westerberg I."/>
            <person name="Brannstrom I.O."/>
            <person name="Guillou S."/>
            <person name="Cros-Aarteil S."/>
            <person name="Calhoun S."/>
            <person name="Haridas S."/>
            <person name="Kuo A."/>
            <person name="Mondo S."/>
            <person name="Pangilinan J."/>
            <person name="Riley R."/>
            <person name="LaButti K."/>
            <person name="Andreopoulos B."/>
            <person name="Lipzen A."/>
            <person name="Chen C."/>
            <person name="Yan M."/>
            <person name="Daum C."/>
            <person name="Ng V."/>
            <person name="Clum A."/>
            <person name="Steindorff A."/>
            <person name="Ohm R.A."/>
            <person name="Martin F."/>
            <person name="Silar P."/>
            <person name="Natvig D.O."/>
            <person name="Lalanne C."/>
            <person name="Gautier V."/>
            <person name="Ament-Velasquez S.L."/>
            <person name="Kruys A."/>
            <person name="Hutchinson M.I."/>
            <person name="Powell A.J."/>
            <person name="Barry K."/>
            <person name="Miller A.N."/>
            <person name="Grigoriev I.V."/>
            <person name="Debuchy R."/>
            <person name="Gladieux P."/>
            <person name="Hiltunen Thoren M."/>
            <person name="Johannesson H."/>
        </authorList>
    </citation>
    <scope>NUCLEOTIDE SEQUENCE</scope>
    <source>
        <strain evidence="3">PSN309</strain>
    </source>
</reference>
<comment type="caution">
    <text evidence="3">The sequence shown here is derived from an EMBL/GenBank/DDBJ whole genome shotgun (WGS) entry which is preliminary data.</text>
</comment>
<dbReference type="Pfam" id="PF14856">
    <property type="entry name" value="Hce2"/>
    <property type="match status" value="1"/>
</dbReference>
<dbReference type="Proteomes" id="UP001302126">
    <property type="component" value="Unassembled WGS sequence"/>
</dbReference>
<evidence type="ECO:0000313" key="3">
    <source>
        <dbReference type="EMBL" id="KAK4184796.1"/>
    </source>
</evidence>